<organism evidence="3 4">
    <name type="scientific">Streptomyces pristinaespiralis (strain ATCC 25486 / DSM 40338 / CBS 914.69 / JCM 4507 / KCC S-0507 / NBRC 13074 / NRRL 2958 / 5647)</name>
    <dbReference type="NCBI Taxonomy" id="457429"/>
    <lineage>
        <taxon>Bacteria</taxon>
        <taxon>Bacillati</taxon>
        <taxon>Actinomycetota</taxon>
        <taxon>Actinomycetes</taxon>
        <taxon>Kitasatosporales</taxon>
        <taxon>Streptomycetaceae</taxon>
        <taxon>Streptomyces</taxon>
    </lineage>
</organism>
<keyword evidence="2" id="KW-1133">Transmembrane helix</keyword>
<name>B5HAK1_STRE2</name>
<evidence type="ECO:0000256" key="2">
    <source>
        <dbReference type="SAM" id="Phobius"/>
    </source>
</evidence>
<dbReference type="EMBL" id="CM000950">
    <property type="protein sequence ID" value="EDY63862.1"/>
    <property type="molecule type" value="Genomic_DNA"/>
</dbReference>
<proteinExistence type="predicted"/>
<keyword evidence="4" id="KW-1185">Reference proteome</keyword>
<feature type="transmembrane region" description="Helical" evidence="2">
    <location>
        <begin position="45"/>
        <end position="66"/>
    </location>
</feature>
<feature type="region of interest" description="Disordered" evidence="1">
    <location>
        <begin position="1"/>
        <end position="38"/>
    </location>
</feature>
<evidence type="ECO:0000313" key="3">
    <source>
        <dbReference type="EMBL" id="EDY63862.1"/>
    </source>
</evidence>
<evidence type="ECO:0000256" key="1">
    <source>
        <dbReference type="SAM" id="MobiDB-lite"/>
    </source>
</evidence>
<accession>B5HAK1</accession>
<keyword evidence="2" id="KW-0812">Transmembrane</keyword>
<dbReference type="HOGENOM" id="CLU_158016_0_0_11"/>
<feature type="transmembrane region" description="Helical" evidence="2">
    <location>
        <begin position="78"/>
        <end position="100"/>
    </location>
</feature>
<feature type="transmembrane region" description="Helical" evidence="2">
    <location>
        <begin position="112"/>
        <end position="130"/>
    </location>
</feature>
<sequence>MGREQGPGLREPARRQPRQRKGSTALMHDRTEQSAKPEEQGCLRWVLGVPLAILNLIAAWFCWTALTIRPSGPWDDAARAGIVLSCVLTLAAAVVALLITLIPSARRALSRWWLAPPLILAVVAAVRWATTN</sequence>
<dbReference type="Proteomes" id="UP000002805">
    <property type="component" value="Chromosome"/>
</dbReference>
<reference evidence="4" key="1">
    <citation type="submission" date="2008-02" db="EMBL/GenBank/DDBJ databases">
        <authorList>
            <consortium name="The Broad Institute Genome Sequencing Platform"/>
            <person name="Fischbach M."/>
            <person name="Ward D."/>
            <person name="Young S."/>
            <person name="Jaffe D."/>
            <person name="Gnerre S."/>
            <person name="Berlin A."/>
            <person name="Heiman D."/>
            <person name="Hepburn T."/>
            <person name="Sykes S."/>
            <person name="Alvarado L."/>
            <person name="Kodira C.D."/>
            <person name="Straight P."/>
            <person name="Clardy J."/>
            <person name="Hung D."/>
            <person name="Kolter R."/>
            <person name="Mekalanos J."/>
            <person name="Walker S."/>
            <person name="Walsh C.T."/>
            <person name="Lander E."/>
            <person name="Galagan J."/>
            <person name="Nusbaum C."/>
            <person name="Birren B."/>
        </authorList>
    </citation>
    <scope>NUCLEOTIDE SEQUENCE [LARGE SCALE GENOMIC DNA]</scope>
    <source>
        <strain evidence="4">ATCC 25486 / DSM 40338 / CBS 914.69 / JCM 4507 / NBRC 13074 / NRRL 2958 / 5647</strain>
    </source>
</reference>
<feature type="compositionally biased region" description="Basic and acidic residues" evidence="1">
    <location>
        <begin position="27"/>
        <end position="38"/>
    </location>
</feature>
<gene>
    <name evidence="3" type="ORF">SSDG_02094</name>
</gene>
<protein>
    <submittedName>
        <fullName evidence="3">Uncharacterized protein</fullName>
    </submittedName>
</protein>
<keyword evidence="2" id="KW-0472">Membrane</keyword>
<reference evidence="4" key="2">
    <citation type="submission" date="2009-10" db="EMBL/GenBank/DDBJ databases">
        <title>The genome sequence of Streptomyces pristinaespiralis strain ATCC 25486.</title>
        <authorList>
            <consortium name="The Broad Institute Genome Sequencing Platform"/>
            <consortium name="Broad Institute Microbial Sequencing Center"/>
            <person name="Fischbach M."/>
            <person name="Godfrey P."/>
            <person name="Ward D."/>
            <person name="Young S."/>
            <person name="Zeng Q."/>
            <person name="Koehrsen M."/>
            <person name="Alvarado L."/>
            <person name="Berlin A.M."/>
            <person name="Bochicchio J."/>
            <person name="Borenstein D."/>
            <person name="Chapman S.B."/>
            <person name="Chen Z."/>
            <person name="Engels R."/>
            <person name="Freedman E."/>
            <person name="Gellesch M."/>
            <person name="Goldberg J."/>
            <person name="Griggs A."/>
            <person name="Gujja S."/>
            <person name="Heilman E.R."/>
            <person name="Heiman D.I."/>
            <person name="Hepburn T.A."/>
            <person name="Howarth C."/>
            <person name="Jen D."/>
            <person name="Larson L."/>
            <person name="Lewis B."/>
            <person name="Mehta T."/>
            <person name="Park D."/>
            <person name="Pearson M."/>
            <person name="Richards J."/>
            <person name="Roberts A."/>
            <person name="Saif S."/>
            <person name="Shea T.D."/>
            <person name="Shenoy N."/>
            <person name="Sisk P."/>
            <person name="Stolte C."/>
            <person name="Sykes S.N."/>
            <person name="Thomson T."/>
            <person name="Walk T."/>
            <person name="White J."/>
            <person name="Yandava C."/>
            <person name="Straight P."/>
            <person name="Clardy J."/>
            <person name="Hung D."/>
            <person name="Kolter R."/>
            <person name="Mekalanos J."/>
            <person name="Walker S."/>
            <person name="Walsh C.T."/>
            <person name="Wieland-Brown L.C."/>
            <person name="Haas B."/>
            <person name="Nusbaum C."/>
            <person name="Birren B."/>
        </authorList>
    </citation>
    <scope>NUCLEOTIDE SEQUENCE [LARGE SCALE GENOMIC DNA]</scope>
    <source>
        <strain evidence="4">ATCC 25486 / DSM 40338 / CBS 914.69 / JCM 4507 / NBRC 13074 / NRRL 2958 / 5647</strain>
    </source>
</reference>
<dbReference type="AlphaFoldDB" id="B5HAK1"/>
<evidence type="ECO:0000313" key="4">
    <source>
        <dbReference type="Proteomes" id="UP000002805"/>
    </source>
</evidence>
<dbReference type="eggNOG" id="ENOG5031QXG">
    <property type="taxonomic scope" value="Bacteria"/>
</dbReference>